<proteinExistence type="predicted"/>
<dbReference type="EMBL" id="JAPEVG010000008">
    <property type="protein sequence ID" value="KAJ8497192.1"/>
    <property type="molecule type" value="Genomic_DNA"/>
</dbReference>
<feature type="region of interest" description="Disordered" evidence="1">
    <location>
        <begin position="94"/>
        <end position="117"/>
    </location>
</feature>
<dbReference type="AlphaFoldDB" id="A0AAD7XFL2"/>
<dbReference type="Proteomes" id="UP001215151">
    <property type="component" value="Unassembled WGS sequence"/>
</dbReference>
<protein>
    <submittedName>
        <fullName evidence="2">Uncharacterized protein</fullName>
    </submittedName>
</protein>
<comment type="caution">
    <text evidence="2">The sequence shown here is derived from an EMBL/GenBank/DDBJ whole genome shotgun (WGS) entry which is preliminary data.</text>
</comment>
<keyword evidence="3" id="KW-1185">Reference proteome</keyword>
<organism evidence="2 3">
    <name type="scientific">Trametes cubensis</name>
    <dbReference type="NCBI Taxonomy" id="1111947"/>
    <lineage>
        <taxon>Eukaryota</taxon>
        <taxon>Fungi</taxon>
        <taxon>Dikarya</taxon>
        <taxon>Basidiomycota</taxon>
        <taxon>Agaricomycotina</taxon>
        <taxon>Agaricomycetes</taxon>
        <taxon>Polyporales</taxon>
        <taxon>Polyporaceae</taxon>
        <taxon>Trametes</taxon>
    </lineage>
</organism>
<sequence>MAGPLSLLVTTSAQPFSPQQEKLTAKLAALQRKHPPLQKNLFVHFLHMEAGIEVRPNAFLNLARLLAPSPRVVLFPGNLSVVPPKTLYRTLLHQQPSSSSAMAPGGHPRKRRPGIMTSRERTSFPFAPLAPLVLARDDATWCTERFFADMPRSADWEECLWQVWLGNFGDLEIRQVDGITGQAPSTIENAAAAKLHRRLVSKFRSETCGLAIRRFAALRDASSSADTKKARWLKRVCRSWSSN</sequence>
<evidence type="ECO:0000256" key="1">
    <source>
        <dbReference type="SAM" id="MobiDB-lite"/>
    </source>
</evidence>
<accession>A0AAD7XFL2</accession>
<evidence type="ECO:0000313" key="2">
    <source>
        <dbReference type="EMBL" id="KAJ8497192.1"/>
    </source>
</evidence>
<name>A0AAD7XFL2_9APHY</name>
<reference evidence="2" key="1">
    <citation type="submission" date="2022-11" db="EMBL/GenBank/DDBJ databases">
        <title>Genome Sequence of Cubamyces cubensis.</title>
        <authorList>
            <person name="Buettner E."/>
        </authorList>
    </citation>
    <scope>NUCLEOTIDE SEQUENCE</scope>
    <source>
        <strain evidence="2">MPL-01</strain>
    </source>
</reference>
<gene>
    <name evidence="2" type="ORF">ONZ51_g674</name>
</gene>
<evidence type="ECO:0000313" key="3">
    <source>
        <dbReference type="Proteomes" id="UP001215151"/>
    </source>
</evidence>